<protein>
    <submittedName>
        <fullName evidence="2">Uncharacterized protein</fullName>
    </submittedName>
</protein>
<accession>A0A914MMD4</accession>
<name>A0A914MMD4_MELIC</name>
<dbReference type="WBParaSite" id="Minc3s02202g28816">
    <property type="protein sequence ID" value="Minc3s02202g28816"/>
    <property type="gene ID" value="Minc3s02202g28816"/>
</dbReference>
<organism evidence="1 2">
    <name type="scientific">Meloidogyne incognita</name>
    <name type="common">Southern root-knot nematode worm</name>
    <name type="synonym">Oxyuris incognita</name>
    <dbReference type="NCBI Taxonomy" id="6306"/>
    <lineage>
        <taxon>Eukaryota</taxon>
        <taxon>Metazoa</taxon>
        <taxon>Ecdysozoa</taxon>
        <taxon>Nematoda</taxon>
        <taxon>Chromadorea</taxon>
        <taxon>Rhabditida</taxon>
        <taxon>Tylenchina</taxon>
        <taxon>Tylenchomorpha</taxon>
        <taxon>Tylenchoidea</taxon>
        <taxon>Meloidogynidae</taxon>
        <taxon>Meloidogyninae</taxon>
        <taxon>Meloidogyne</taxon>
        <taxon>Meloidogyne incognita group</taxon>
    </lineage>
</organism>
<dbReference type="AlphaFoldDB" id="A0A914MMD4"/>
<dbReference type="Proteomes" id="UP000887563">
    <property type="component" value="Unplaced"/>
</dbReference>
<evidence type="ECO:0000313" key="2">
    <source>
        <dbReference type="WBParaSite" id="Minc3s02202g28816"/>
    </source>
</evidence>
<proteinExistence type="predicted"/>
<evidence type="ECO:0000313" key="1">
    <source>
        <dbReference type="Proteomes" id="UP000887563"/>
    </source>
</evidence>
<reference evidence="2" key="1">
    <citation type="submission" date="2022-11" db="UniProtKB">
        <authorList>
            <consortium name="WormBaseParasite"/>
        </authorList>
    </citation>
    <scope>IDENTIFICATION</scope>
</reference>
<sequence>MEGYMDQHLMIVSLQRPLKKLNLQHCFHQNLNQKYRKMISVVVVELEVCLQFHYQEDLKEMMLAQPEVQILMEKCRCWCRSRWWWGCIKNTGQCWLRNWRSNGLRRTKNVTNQSRC</sequence>
<keyword evidence="1" id="KW-1185">Reference proteome</keyword>